<name>A0ABV7EMP1_9GAMM</name>
<dbReference type="Proteomes" id="UP001595462">
    <property type="component" value="Unassembled WGS sequence"/>
</dbReference>
<dbReference type="EMBL" id="JBHRSS010000003">
    <property type="protein sequence ID" value="MFC3103983.1"/>
    <property type="molecule type" value="Genomic_DNA"/>
</dbReference>
<protein>
    <submittedName>
        <fullName evidence="2">DUF2182 domain-containing protein</fullName>
    </submittedName>
</protein>
<feature type="transmembrane region" description="Helical" evidence="1">
    <location>
        <begin position="17"/>
        <end position="40"/>
    </location>
</feature>
<feature type="transmembrane region" description="Helical" evidence="1">
    <location>
        <begin position="239"/>
        <end position="259"/>
    </location>
</feature>
<feature type="transmembrane region" description="Helical" evidence="1">
    <location>
        <begin position="107"/>
        <end position="128"/>
    </location>
</feature>
<keyword evidence="1" id="KW-0812">Transmembrane</keyword>
<dbReference type="InterPro" id="IPR018688">
    <property type="entry name" value="PpoB2-like"/>
</dbReference>
<evidence type="ECO:0000313" key="3">
    <source>
        <dbReference type="Proteomes" id="UP001595462"/>
    </source>
</evidence>
<dbReference type="Pfam" id="PF09948">
    <property type="entry name" value="PpoB2"/>
    <property type="match status" value="1"/>
</dbReference>
<comment type="caution">
    <text evidence="2">The sequence shown here is derived from an EMBL/GenBank/DDBJ whole genome shotgun (WGS) entry which is preliminary data.</text>
</comment>
<dbReference type="RefSeq" id="WP_380688533.1">
    <property type="nucleotide sequence ID" value="NZ_JBHRSS010000003.1"/>
</dbReference>
<organism evidence="2 3">
    <name type="scientific">Salinisphaera aquimarina</name>
    <dbReference type="NCBI Taxonomy" id="2094031"/>
    <lineage>
        <taxon>Bacteria</taxon>
        <taxon>Pseudomonadati</taxon>
        <taxon>Pseudomonadota</taxon>
        <taxon>Gammaproteobacteria</taxon>
        <taxon>Salinisphaerales</taxon>
        <taxon>Salinisphaeraceae</taxon>
        <taxon>Salinisphaera</taxon>
    </lineage>
</organism>
<evidence type="ECO:0000313" key="2">
    <source>
        <dbReference type="EMBL" id="MFC3103983.1"/>
    </source>
</evidence>
<reference evidence="3" key="1">
    <citation type="journal article" date="2019" name="Int. J. Syst. Evol. Microbiol.">
        <title>The Global Catalogue of Microorganisms (GCM) 10K type strain sequencing project: providing services to taxonomists for standard genome sequencing and annotation.</title>
        <authorList>
            <consortium name="The Broad Institute Genomics Platform"/>
            <consortium name="The Broad Institute Genome Sequencing Center for Infectious Disease"/>
            <person name="Wu L."/>
            <person name="Ma J."/>
        </authorList>
    </citation>
    <scope>NUCLEOTIDE SEQUENCE [LARGE SCALE GENOMIC DNA]</scope>
    <source>
        <strain evidence="3">KCTC 52640</strain>
    </source>
</reference>
<keyword evidence="1" id="KW-0472">Membrane</keyword>
<sequence length="261" mass="28175">MTPQSPVAAAARRDRRAVLFGVIALTSLAWLYTIHLAWQMEVMAGPMTMPAPRSWDAVELVLLVVMWIIMMVAMMMPSASPMLLLYTKTLGARVAAPAVLQRSALFVLGYLAVWAGFSLVAAALQWGLHGAALLSPIMVSSHALLSAGLLIEAGVYEWSPLKQSCLRRCRSPLGFLLTEWREGGLGAFVMGLRHGLFCVGCCWALMALLFVTGVMNLVWVVAIAVFVLIEKISPMGDRIARLAGILMAGYGLLMLAGMARG</sequence>
<keyword evidence="3" id="KW-1185">Reference proteome</keyword>
<proteinExistence type="predicted"/>
<feature type="transmembrane region" description="Helical" evidence="1">
    <location>
        <begin position="60"/>
        <end position="86"/>
    </location>
</feature>
<feature type="transmembrane region" description="Helical" evidence="1">
    <location>
        <begin position="196"/>
        <end position="227"/>
    </location>
</feature>
<accession>A0ABV7EMP1</accession>
<keyword evidence="1" id="KW-1133">Transmembrane helix</keyword>
<evidence type="ECO:0000256" key="1">
    <source>
        <dbReference type="SAM" id="Phobius"/>
    </source>
</evidence>
<gene>
    <name evidence="2" type="ORF">ACFOSU_08770</name>
</gene>